<feature type="region of interest" description="Disordered" evidence="1">
    <location>
        <begin position="99"/>
        <end position="219"/>
    </location>
</feature>
<evidence type="ECO:0000313" key="4">
    <source>
        <dbReference type="Proteomes" id="UP001620626"/>
    </source>
</evidence>
<accession>A0ABD2JYS3</accession>
<feature type="compositionally biased region" description="Polar residues" evidence="1">
    <location>
        <begin position="45"/>
        <end position="56"/>
    </location>
</feature>
<feature type="compositionally biased region" description="Basic and acidic residues" evidence="1">
    <location>
        <begin position="110"/>
        <end position="119"/>
    </location>
</feature>
<keyword evidence="2" id="KW-0732">Signal</keyword>
<protein>
    <submittedName>
        <fullName evidence="3">Uncharacterized protein</fullName>
    </submittedName>
</protein>
<feature type="signal peptide" evidence="2">
    <location>
        <begin position="1"/>
        <end position="21"/>
    </location>
</feature>
<feature type="compositionally biased region" description="Polar residues" evidence="1">
    <location>
        <begin position="140"/>
        <end position="151"/>
    </location>
</feature>
<evidence type="ECO:0000256" key="2">
    <source>
        <dbReference type="SAM" id="SignalP"/>
    </source>
</evidence>
<reference evidence="3 4" key="1">
    <citation type="submission" date="2024-10" db="EMBL/GenBank/DDBJ databases">
        <authorList>
            <person name="Kim D."/>
        </authorList>
    </citation>
    <scope>NUCLEOTIDE SEQUENCE [LARGE SCALE GENOMIC DNA]</scope>
    <source>
        <strain evidence="3">BH-2024</strain>
    </source>
</reference>
<feature type="compositionally biased region" description="Polar residues" evidence="1">
    <location>
        <begin position="163"/>
        <end position="177"/>
    </location>
</feature>
<sequence length="241" mass="27845">MLLRQLLLFFVSSFLFGHSFGGLCGSKPSKIGRSNSLPHRRASATPPTQMRRANSTPKKRRNPSKNRVNSAEHPPALSRHPSGRKQCFDDTVYSLNNQSFLKRQSSSKGRKSDAKEPSQKRHSLKSQMMLDRINDHQERQSTGYRNSYGSDSSHRTSYGFDGTPTSSGTFDNGTPSSLGAYDRKIKKQNLKKKMESEQQDRMDQLWEPSNQDKITHIPWDEDQRNKAWRERWNDNQFEYFN</sequence>
<dbReference type="Proteomes" id="UP001620626">
    <property type="component" value="Unassembled WGS sequence"/>
</dbReference>
<evidence type="ECO:0000313" key="3">
    <source>
        <dbReference type="EMBL" id="KAL3095719.1"/>
    </source>
</evidence>
<dbReference type="EMBL" id="JBICBT010000875">
    <property type="protein sequence ID" value="KAL3095719.1"/>
    <property type="molecule type" value="Genomic_DNA"/>
</dbReference>
<dbReference type="AlphaFoldDB" id="A0ABD2JYS3"/>
<gene>
    <name evidence="3" type="ORF">niasHT_024895</name>
</gene>
<organism evidence="3 4">
    <name type="scientific">Heterodera trifolii</name>
    <dbReference type="NCBI Taxonomy" id="157864"/>
    <lineage>
        <taxon>Eukaryota</taxon>
        <taxon>Metazoa</taxon>
        <taxon>Ecdysozoa</taxon>
        <taxon>Nematoda</taxon>
        <taxon>Chromadorea</taxon>
        <taxon>Rhabditida</taxon>
        <taxon>Tylenchina</taxon>
        <taxon>Tylenchomorpha</taxon>
        <taxon>Tylenchoidea</taxon>
        <taxon>Heteroderidae</taxon>
        <taxon>Heteroderinae</taxon>
        <taxon>Heterodera</taxon>
    </lineage>
</organism>
<proteinExistence type="predicted"/>
<feature type="chain" id="PRO_5044851176" evidence="2">
    <location>
        <begin position="22"/>
        <end position="241"/>
    </location>
</feature>
<comment type="caution">
    <text evidence="3">The sequence shown here is derived from an EMBL/GenBank/DDBJ whole genome shotgun (WGS) entry which is preliminary data.</text>
</comment>
<feature type="region of interest" description="Disordered" evidence="1">
    <location>
        <begin position="28"/>
        <end position="87"/>
    </location>
</feature>
<feature type="compositionally biased region" description="Basic and acidic residues" evidence="1">
    <location>
        <begin position="192"/>
        <end position="204"/>
    </location>
</feature>
<name>A0ABD2JYS3_9BILA</name>
<keyword evidence="4" id="KW-1185">Reference proteome</keyword>
<evidence type="ECO:0000256" key="1">
    <source>
        <dbReference type="SAM" id="MobiDB-lite"/>
    </source>
</evidence>